<evidence type="ECO:0000256" key="2">
    <source>
        <dbReference type="ARBA" id="ARBA00006367"/>
    </source>
</evidence>
<evidence type="ECO:0000256" key="3">
    <source>
        <dbReference type="ARBA" id="ARBA00022525"/>
    </source>
</evidence>
<keyword evidence="3" id="KW-0964">Secreted</keyword>
<evidence type="ECO:0000313" key="9">
    <source>
        <dbReference type="Proteomes" id="UP001436297"/>
    </source>
</evidence>
<keyword evidence="9" id="KW-1185">Reference proteome</keyword>
<keyword evidence="4" id="KW-0800">Toxin</keyword>
<protein>
    <submittedName>
        <fullName evidence="8">Beta-class phenol-soluble modulin</fullName>
    </submittedName>
</protein>
<keyword evidence="6" id="KW-0204">Cytolysis</keyword>
<dbReference type="Pfam" id="PF05480">
    <property type="entry name" value="PSMbeta"/>
    <property type="match status" value="1"/>
</dbReference>
<evidence type="ECO:0000256" key="1">
    <source>
        <dbReference type="ARBA" id="ARBA00004613"/>
    </source>
</evidence>
<reference evidence="8 9" key="1">
    <citation type="journal article" date="2024" name="Pathogens">
        <title>Staphylococcus hsinchuensis sp. nov., Isolated from Soymilk.</title>
        <authorList>
            <person name="Wang Y.T."/>
            <person name="Lin Y.C."/>
            <person name="Hsieh Y.H."/>
            <person name="Lin Y.T."/>
            <person name="Hamada M."/>
            <person name="Chen C.C."/>
            <person name="Liou J.S."/>
            <person name="Lee A.Y."/>
            <person name="Zhang W.L."/>
            <person name="Chen Y.T."/>
            <person name="Huang C.H."/>
        </authorList>
    </citation>
    <scope>NUCLEOTIDE SEQUENCE [LARGE SCALE GENOMIC DNA]</scope>
    <source>
        <strain evidence="8 9">H164</strain>
    </source>
</reference>
<dbReference type="Proteomes" id="UP001436297">
    <property type="component" value="Chromosome"/>
</dbReference>
<evidence type="ECO:0000313" key="8">
    <source>
        <dbReference type="EMBL" id="XAF69841.1"/>
    </source>
</evidence>
<comment type="similarity">
    <text evidence="2">Belongs to the staphylococcal hemolytic protein family.</text>
</comment>
<keyword evidence="7" id="KW-0843">Virulence</keyword>
<evidence type="ECO:0000256" key="5">
    <source>
        <dbReference type="ARBA" id="ARBA00022735"/>
    </source>
</evidence>
<evidence type="ECO:0000256" key="7">
    <source>
        <dbReference type="ARBA" id="ARBA00023026"/>
    </source>
</evidence>
<dbReference type="InterPro" id="IPR008846">
    <property type="entry name" value="PSMbeta"/>
</dbReference>
<keyword evidence="5" id="KW-0354">Hemolysis</keyword>
<name>A0ABZ3EAJ4_9STAP</name>
<organism evidence="8 9">
    <name type="scientific">Staphylococcus hsinchuensis</name>
    <dbReference type="NCBI Taxonomy" id="3051183"/>
    <lineage>
        <taxon>Bacteria</taxon>
        <taxon>Bacillati</taxon>
        <taxon>Bacillota</taxon>
        <taxon>Bacilli</taxon>
        <taxon>Bacillales</taxon>
        <taxon>Staphylococcaceae</taxon>
        <taxon>Staphylococcus</taxon>
    </lineage>
</organism>
<dbReference type="EMBL" id="CP128355">
    <property type="protein sequence ID" value="XAF69841.1"/>
    <property type="molecule type" value="Genomic_DNA"/>
</dbReference>
<proteinExistence type="inferred from homology"/>
<evidence type="ECO:0000256" key="6">
    <source>
        <dbReference type="ARBA" id="ARBA00022852"/>
    </source>
</evidence>
<accession>A0ABZ3EAJ4</accession>
<sequence length="48" mass="4837">MEGLFDAIRSTVDAAIKGDGSKLGTSIVDIVTKGAEVASDLISKATGQ</sequence>
<comment type="subcellular location">
    <subcellularLocation>
        <location evidence="1">Secreted</location>
    </subcellularLocation>
</comment>
<gene>
    <name evidence="8" type="ORF">QQM35_07120</name>
</gene>
<dbReference type="RefSeq" id="WP_251516247.1">
    <property type="nucleotide sequence ID" value="NZ_CP128355.1"/>
</dbReference>
<evidence type="ECO:0000256" key="4">
    <source>
        <dbReference type="ARBA" id="ARBA00022656"/>
    </source>
</evidence>